<dbReference type="InterPro" id="IPR020837">
    <property type="entry name" value="Fibrinogen_CS"/>
</dbReference>
<dbReference type="InterPro" id="IPR036056">
    <property type="entry name" value="Fibrinogen-like_C"/>
</dbReference>
<gene>
    <name evidence="3" type="ORF">NQ318_021472</name>
</gene>
<evidence type="ECO:0000256" key="1">
    <source>
        <dbReference type="ARBA" id="ARBA00023157"/>
    </source>
</evidence>
<keyword evidence="1" id="KW-1015">Disulfide bond</keyword>
<dbReference type="Gene3D" id="3.90.215.10">
    <property type="entry name" value="Gamma Fibrinogen, chain A, domain 1"/>
    <property type="match status" value="1"/>
</dbReference>
<dbReference type="PROSITE" id="PS00514">
    <property type="entry name" value="FIBRINOGEN_C_1"/>
    <property type="match status" value="1"/>
</dbReference>
<dbReference type="AlphaFoldDB" id="A0AAV8ZER5"/>
<dbReference type="InterPro" id="IPR014716">
    <property type="entry name" value="Fibrinogen_a/b/g_C_1"/>
</dbReference>
<evidence type="ECO:0000313" key="3">
    <source>
        <dbReference type="EMBL" id="KAJ8961855.1"/>
    </source>
</evidence>
<evidence type="ECO:0000313" key="4">
    <source>
        <dbReference type="Proteomes" id="UP001162162"/>
    </source>
</evidence>
<evidence type="ECO:0000259" key="2">
    <source>
        <dbReference type="PROSITE" id="PS51406"/>
    </source>
</evidence>
<dbReference type="Pfam" id="PF00147">
    <property type="entry name" value="Fibrinogen_C"/>
    <property type="match status" value="1"/>
</dbReference>
<comment type="caution">
    <text evidence="3">The sequence shown here is derived from an EMBL/GenBank/DDBJ whole genome shotgun (WGS) entry which is preliminary data.</text>
</comment>
<dbReference type="Proteomes" id="UP001162162">
    <property type="component" value="Unassembled WGS sequence"/>
</dbReference>
<sequence>MVKTDEKPNLTIKCNTPRVLEDLLNDISSKVDVIFDSIGNSSSDDEEDGDYDNEYLEVKTGSGDNAEYRHPSKSKRLRKAVRKTLVPHNHINAAIEELLNRAKRIENASLVLLDSENTILEKISEGSKRTSDCKVEEHLHHYSNEFVRNSNRILDSYFREQRSHIESIFGRLNRKCYDLKPTIDVSKSSTEISKPILSPDLAKNLYPEVTTSISTTSSSNTEPSTITRPTFNSNSYRPTWKPIINQNKSSCEDLDRDDVSGVYIFENNLAGRNSELFFNKRYCEIRGDGMWTVIQRRDNYTPSTISTLHGRTINMGSEIYTEIFWMGNDFLYKASTTRELVLRIELEDFENNAVWAEYSIFVVSPESDNYRLTVGGYTGNASDSFSGHNGSFFSTYDKTNDFAPECCPCSVSYGGGWWFNRCFESNLNGIYYKRPHDNNYFRGIIWEHWLGNYSLKKSVMMIKSKARGYYGHPTPPENSNTDTIPYYEDP</sequence>
<reference evidence="3" key="1">
    <citation type="journal article" date="2023" name="Insect Mol. Biol.">
        <title>Genome sequencing provides insights into the evolution of gene families encoding plant cell wall-degrading enzymes in longhorned beetles.</title>
        <authorList>
            <person name="Shin N.R."/>
            <person name="Okamura Y."/>
            <person name="Kirsch R."/>
            <person name="Pauchet Y."/>
        </authorList>
    </citation>
    <scope>NUCLEOTIDE SEQUENCE</scope>
    <source>
        <strain evidence="3">AMC_N1</strain>
    </source>
</reference>
<proteinExistence type="predicted"/>
<dbReference type="InterPro" id="IPR002181">
    <property type="entry name" value="Fibrinogen_a/b/g_C_dom"/>
</dbReference>
<accession>A0AAV8ZER5</accession>
<dbReference type="InterPro" id="IPR050373">
    <property type="entry name" value="Fibrinogen_C-term_domain"/>
</dbReference>
<dbReference type="EMBL" id="JAPWTK010000004">
    <property type="protein sequence ID" value="KAJ8961855.1"/>
    <property type="molecule type" value="Genomic_DNA"/>
</dbReference>
<dbReference type="PROSITE" id="PS51406">
    <property type="entry name" value="FIBRINOGEN_C_2"/>
    <property type="match status" value="1"/>
</dbReference>
<organism evidence="3 4">
    <name type="scientific">Aromia moschata</name>
    <dbReference type="NCBI Taxonomy" id="1265417"/>
    <lineage>
        <taxon>Eukaryota</taxon>
        <taxon>Metazoa</taxon>
        <taxon>Ecdysozoa</taxon>
        <taxon>Arthropoda</taxon>
        <taxon>Hexapoda</taxon>
        <taxon>Insecta</taxon>
        <taxon>Pterygota</taxon>
        <taxon>Neoptera</taxon>
        <taxon>Endopterygota</taxon>
        <taxon>Coleoptera</taxon>
        <taxon>Polyphaga</taxon>
        <taxon>Cucujiformia</taxon>
        <taxon>Chrysomeloidea</taxon>
        <taxon>Cerambycidae</taxon>
        <taxon>Cerambycinae</taxon>
        <taxon>Callichromatini</taxon>
        <taxon>Aromia</taxon>
    </lineage>
</organism>
<feature type="domain" description="Fibrinogen C-terminal" evidence="2">
    <location>
        <begin position="242"/>
        <end position="466"/>
    </location>
</feature>
<dbReference type="GO" id="GO:0005615">
    <property type="term" value="C:extracellular space"/>
    <property type="evidence" value="ECO:0007669"/>
    <property type="project" value="TreeGrafter"/>
</dbReference>
<dbReference type="PANTHER" id="PTHR19143">
    <property type="entry name" value="FIBRINOGEN/TENASCIN/ANGIOPOEITIN"/>
    <property type="match status" value="1"/>
</dbReference>
<name>A0AAV8ZER5_9CUCU</name>
<protein>
    <recommendedName>
        <fullName evidence="2">Fibrinogen C-terminal domain-containing protein</fullName>
    </recommendedName>
</protein>
<dbReference type="SUPFAM" id="SSF56496">
    <property type="entry name" value="Fibrinogen C-terminal domain-like"/>
    <property type="match status" value="1"/>
</dbReference>
<keyword evidence="4" id="KW-1185">Reference proteome</keyword>
<dbReference type="CDD" id="cd00087">
    <property type="entry name" value="FReD"/>
    <property type="match status" value="1"/>
</dbReference>
<dbReference type="SMART" id="SM00186">
    <property type="entry name" value="FBG"/>
    <property type="match status" value="1"/>
</dbReference>